<evidence type="ECO:0000313" key="2">
    <source>
        <dbReference type="EMBL" id="HIR71457.1"/>
    </source>
</evidence>
<feature type="compositionally biased region" description="Basic and acidic residues" evidence="1">
    <location>
        <begin position="1"/>
        <end position="26"/>
    </location>
</feature>
<dbReference type="Proteomes" id="UP000823912">
    <property type="component" value="Unassembled WGS sequence"/>
</dbReference>
<name>A0A9D1EAW5_9FIRM</name>
<comment type="caution">
    <text evidence="2">The sequence shown here is derived from an EMBL/GenBank/DDBJ whole genome shotgun (WGS) entry which is preliminary data.</text>
</comment>
<evidence type="ECO:0000256" key="1">
    <source>
        <dbReference type="SAM" id="MobiDB-lite"/>
    </source>
</evidence>
<dbReference type="AlphaFoldDB" id="A0A9D1EAW5"/>
<evidence type="ECO:0000313" key="3">
    <source>
        <dbReference type="Proteomes" id="UP000823912"/>
    </source>
</evidence>
<gene>
    <name evidence="2" type="ORF">IAA55_09260</name>
</gene>
<dbReference type="EMBL" id="DVHM01000152">
    <property type="protein sequence ID" value="HIR71457.1"/>
    <property type="molecule type" value="Genomic_DNA"/>
</dbReference>
<feature type="region of interest" description="Disordered" evidence="1">
    <location>
        <begin position="1"/>
        <end position="28"/>
    </location>
</feature>
<reference evidence="2" key="1">
    <citation type="submission" date="2020-10" db="EMBL/GenBank/DDBJ databases">
        <authorList>
            <person name="Gilroy R."/>
        </authorList>
    </citation>
    <scope>NUCLEOTIDE SEQUENCE</scope>
    <source>
        <strain evidence="2">ChiSjej5B23-6657</strain>
    </source>
</reference>
<protein>
    <submittedName>
        <fullName evidence="2">Uncharacterized protein</fullName>
    </submittedName>
</protein>
<accession>A0A9D1EAW5</accession>
<sequence length="226" mass="26604">MDELERLNSADTENRKHTEQDKKEQDTTVPDCSELALFLAKSYGQMLKDRERLQSVLDAGVPIYTKEMAIRDLSSVSIDYETDRVQISNISNVPLRIAELLDHGYVEKMNRRLRREMDDSVKEYGYLCWKIEVVETAMRERMDQRERAIFIRIYVRGYTFSQLKKAHKKRLCNRQICEAKEAALKALADEITVRSVLGESDVFEAVYSQQFIHEYENFQNENFRRG</sequence>
<reference evidence="2" key="2">
    <citation type="journal article" date="2021" name="PeerJ">
        <title>Extensive microbial diversity within the chicken gut microbiome revealed by metagenomics and culture.</title>
        <authorList>
            <person name="Gilroy R."/>
            <person name="Ravi A."/>
            <person name="Getino M."/>
            <person name="Pursley I."/>
            <person name="Horton D.L."/>
            <person name="Alikhan N.F."/>
            <person name="Baker D."/>
            <person name="Gharbi K."/>
            <person name="Hall N."/>
            <person name="Watson M."/>
            <person name="Adriaenssens E.M."/>
            <person name="Foster-Nyarko E."/>
            <person name="Jarju S."/>
            <person name="Secka A."/>
            <person name="Antonio M."/>
            <person name="Oren A."/>
            <person name="Chaudhuri R.R."/>
            <person name="La Ragione R."/>
            <person name="Hildebrand F."/>
            <person name="Pallen M.J."/>
        </authorList>
    </citation>
    <scope>NUCLEOTIDE SEQUENCE</scope>
    <source>
        <strain evidence="2">ChiSjej5B23-6657</strain>
    </source>
</reference>
<proteinExistence type="predicted"/>
<organism evidence="2 3">
    <name type="scientific">Candidatus Pullilachnospira gallistercoris</name>
    <dbReference type="NCBI Taxonomy" id="2840911"/>
    <lineage>
        <taxon>Bacteria</taxon>
        <taxon>Bacillati</taxon>
        <taxon>Bacillota</taxon>
        <taxon>Clostridia</taxon>
        <taxon>Lachnospirales</taxon>
        <taxon>Lachnospiraceae</taxon>
        <taxon>Lachnospiraceae incertae sedis</taxon>
        <taxon>Candidatus Pullilachnospira</taxon>
    </lineage>
</organism>